<keyword evidence="2 3" id="KW-0378">Hydrolase</keyword>
<dbReference type="Proteomes" id="UP000701698">
    <property type="component" value="Unassembled WGS sequence"/>
</dbReference>
<dbReference type="PANTHER" id="PTHR10458">
    <property type="entry name" value="PEPTIDE DEFORMYLASE"/>
    <property type="match status" value="1"/>
</dbReference>
<reference evidence="3" key="1">
    <citation type="submission" date="2020-04" db="EMBL/GenBank/DDBJ databases">
        <authorList>
            <person name="Zhang T."/>
        </authorList>
    </citation>
    <scope>NUCLEOTIDE SEQUENCE</scope>
    <source>
        <strain evidence="3">HKST-UBA01</strain>
    </source>
</reference>
<comment type="similarity">
    <text evidence="1 2">Belongs to the polypeptide deformylase family.</text>
</comment>
<evidence type="ECO:0000256" key="2">
    <source>
        <dbReference type="HAMAP-Rule" id="MF_00163"/>
    </source>
</evidence>
<dbReference type="NCBIfam" id="TIGR00079">
    <property type="entry name" value="pept_deformyl"/>
    <property type="match status" value="1"/>
</dbReference>
<dbReference type="HAMAP" id="MF_00163">
    <property type="entry name" value="Pep_deformylase"/>
    <property type="match status" value="1"/>
</dbReference>
<dbReference type="EC" id="3.5.1.88" evidence="2"/>
<dbReference type="AlphaFoldDB" id="A0A955LGW2"/>
<dbReference type="Pfam" id="PF01327">
    <property type="entry name" value="Pep_deformylase"/>
    <property type="match status" value="1"/>
</dbReference>
<proteinExistence type="inferred from homology"/>
<name>A0A955LGW2_UNCKA</name>
<dbReference type="PRINTS" id="PR01576">
    <property type="entry name" value="PDEFORMYLASE"/>
</dbReference>
<dbReference type="GO" id="GO:0042586">
    <property type="term" value="F:peptide deformylase activity"/>
    <property type="evidence" value="ECO:0007669"/>
    <property type="project" value="UniProtKB-UniRule"/>
</dbReference>
<dbReference type="GO" id="GO:0046872">
    <property type="term" value="F:metal ion binding"/>
    <property type="evidence" value="ECO:0007669"/>
    <property type="project" value="UniProtKB-KW"/>
</dbReference>
<feature type="binding site" evidence="2">
    <location>
        <position position="159"/>
    </location>
    <ligand>
        <name>Fe cation</name>
        <dbReference type="ChEBI" id="CHEBI:24875"/>
    </ligand>
</feature>
<sequence>MAVKKIVTGNHPTLRVTSEKISAVDDSIKSLLQDLIETLDGTGDKGVGLSANQIDEKKRIFVARIYENNEVSETYTPAPRHFINPEVIDVSSESNLIVDPERKMLEGCLSLPNIYAFVERPHEVTIRFHTMETLESGQDPLEERFIHDNAIVVQHELDHLNGILFTDHAIQQGQTIYEITDDDEPRVIEI</sequence>
<dbReference type="SUPFAM" id="SSF56420">
    <property type="entry name" value="Peptide deformylase"/>
    <property type="match status" value="1"/>
</dbReference>
<evidence type="ECO:0000256" key="1">
    <source>
        <dbReference type="ARBA" id="ARBA00010759"/>
    </source>
</evidence>
<dbReference type="EMBL" id="JAGQKX010000038">
    <property type="protein sequence ID" value="MCA9390149.1"/>
    <property type="molecule type" value="Genomic_DNA"/>
</dbReference>
<evidence type="ECO:0000313" key="3">
    <source>
        <dbReference type="EMBL" id="MCA9390149.1"/>
    </source>
</evidence>
<dbReference type="InterPro" id="IPR023635">
    <property type="entry name" value="Peptide_deformylase"/>
</dbReference>
<gene>
    <name evidence="2 3" type="primary">def</name>
    <name evidence="3" type="ORF">KC571_01990</name>
</gene>
<dbReference type="PANTHER" id="PTHR10458:SF22">
    <property type="entry name" value="PEPTIDE DEFORMYLASE"/>
    <property type="match status" value="1"/>
</dbReference>
<keyword evidence="2" id="KW-0408">Iron</keyword>
<dbReference type="PIRSF" id="PIRSF004749">
    <property type="entry name" value="Pep_def"/>
    <property type="match status" value="1"/>
</dbReference>
<evidence type="ECO:0000313" key="4">
    <source>
        <dbReference type="Proteomes" id="UP000701698"/>
    </source>
</evidence>
<comment type="function">
    <text evidence="2">Removes the formyl group from the N-terminal Met of newly synthesized proteins. Requires at least a dipeptide for an efficient rate of reaction. N-terminal L-methionine is a prerequisite for activity but the enzyme has broad specificity at other positions.</text>
</comment>
<comment type="caution">
    <text evidence="3">The sequence shown here is derived from an EMBL/GenBank/DDBJ whole genome shotgun (WGS) entry which is preliminary data.</text>
</comment>
<dbReference type="InterPro" id="IPR036821">
    <property type="entry name" value="Peptide_deformylase_sf"/>
</dbReference>
<reference evidence="3" key="2">
    <citation type="journal article" date="2021" name="Microbiome">
        <title>Successional dynamics and alternative stable states in a saline activated sludge microbial community over 9 years.</title>
        <authorList>
            <person name="Wang Y."/>
            <person name="Ye J."/>
            <person name="Ju F."/>
            <person name="Liu L."/>
            <person name="Boyd J.A."/>
            <person name="Deng Y."/>
            <person name="Parks D.H."/>
            <person name="Jiang X."/>
            <person name="Yin X."/>
            <person name="Woodcroft B.J."/>
            <person name="Tyson G.W."/>
            <person name="Hugenholtz P."/>
            <person name="Polz M.F."/>
            <person name="Zhang T."/>
        </authorList>
    </citation>
    <scope>NUCLEOTIDE SEQUENCE</scope>
    <source>
        <strain evidence="3">HKST-UBA01</strain>
    </source>
</reference>
<comment type="catalytic activity">
    <reaction evidence="2">
        <text>N-terminal N-formyl-L-methionyl-[peptide] + H2O = N-terminal L-methionyl-[peptide] + formate</text>
        <dbReference type="Rhea" id="RHEA:24420"/>
        <dbReference type="Rhea" id="RHEA-COMP:10639"/>
        <dbReference type="Rhea" id="RHEA-COMP:10640"/>
        <dbReference type="ChEBI" id="CHEBI:15377"/>
        <dbReference type="ChEBI" id="CHEBI:15740"/>
        <dbReference type="ChEBI" id="CHEBI:49298"/>
        <dbReference type="ChEBI" id="CHEBI:64731"/>
        <dbReference type="EC" id="3.5.1.88"/>
    </reaction>
</comment>
<comment type="cofactor">
    <cofactor evidence="2">
        <name>Fe(2+)</name>
        <dbReference type="ChEBI" id="CHEBI:29033"/>
    </cofactor>
    <text evidence="2">Binds 1 Fe(2+) ion.</text>
</comment>
<keyword evidence="2" id="KW-0648">Protein biosynthesis</keyword>
<dbReference type="Gene3D" id="3.90.45.10">
    <property type="entry name" value="Peptide deformylase"/>
    <property type="match status" value="1"/>
</dbReference>
<keyword evidence="2" id="KW-0479">Metal-binding</keyword>
<accession>A0A955LGW2</accession>
<organism evidence="3 4">
    <name type="scientific">candidate division WWE3 bacterium</name>
    <dbReference type="NCBI Taxonomy" id="2053526"/>
    <lineage>
        <taxon>Bacteria</taxon>
        <taxon>Katanobacteria</taxon>
    </lineage>
</organism>
<dbReference type="CDD" id="cd00487">
    <property type="entry name" value="Pep_deformylase"/>
    <property type="match status" value="1"/>
</dbReference>
<feature type="binding site" evidence="2">
    <location>
        <position position="108"/>
    </location>
    <ligand>
        <name>Fe cation</name>
        <dbReference type="ChEBI" id="CHEBI:24875"/>
    </ligand>
</feature>
<protein>
    <recommendedName>
        <fullName evidence="2">Peptide deformylase</fullName>
        <shortName evidence="2">PDF</shortName>
        <ecNumber evidence="2">3.5.1.88</ecNumber>
    </recommendedName>
    <alternativeName>
        <fullName evidence="2">Polypeptide deformylase</fullName>
    </alternativeName>
</protein>
<dbReference type="GO" id="GO:0006412">
    <property type="term" value="P:translation"/>
    <property type="evidence" value="ECO:0007669"/>
    <property type="project" value="UniProtKB-UniRule"/>
</dbReference>
<feature type="active site" evidence="2">
    <location>
        <position position="156"/>
    </location>
</feature>
<feature type="binding site" evidence="2">
    <location>
        <position position="155"/>
    </location>
    <ligand>
        <name>Fe cation</name>
        <dbReference type="ChEBI" id="CHEBI:24875"/>
    </ligand>
</feature>